<gene>
    <name evidence="1" type="ORF">DWY77_00185</name>
</gene>
<evidence type="ECO:0000313" key="1">
    <source>
        <dbReference type="EMBL" id="RGQ87020.1"/>
    </source>
</evidence>
<comment type="caution">
    <text evidence="1">The sequence shown here is derived from an EMBL/GenBank/DDBJ whole genome shotgun (WGS) entry which is preliminary data.</text>
</comment>
<dbReference type="AlphaFoldDB" id="A0A412CI49"/>
<evidence type="ECO:0000313" key="2">
    <source>
        <dbReference type="Proteomes" id="UP000286147"/>
    </source>
</evidence>
<name>A0A412CI49_9FIRM</name>
<accession>A0A412CI49</accession>
<dbReference type="EMBL" id="QRTP01000001">
    <property type="protein sequence ID" value="RGQ87020.1"/>
    <property type="molecule type" value="Genomic_DNA"/>
</dbReference>
<dbReference type="RefSeq" id="WP_118035330.1">
    <property type="nucleotide sequence ID" value="NZ_QRTP01000001.1"/>
</dbReference>
<organism evidence="1 2">
    <name type="scientific">Megamonas rupellensis</name>
    <dbReference type="NCBI Taxonomy" id="491921"/>
    <lineage>
        <taxon>Bacteria</taxon>
        <taxon>Bacillati</taxon>
        <taxon>Bacillota</taxon>
        <taxon>Negativicutes</taxon>
        <taxon>Selenomonadales</taxon>
        <taxon>Selenomonadaceae</taxon>
        <taxon>Megamonas</taxon>
    </lineage>
</organism>
<sequence length="62" mass="7706">MNKRDEKFDFNEFICIKIKNEFPRYYRGIGNIVIRENYIDIYIQGIFKARIYLENVIYIEVY</sequence>
<reference evidence="1 2" key="1">
    <citation type="submission" date="2018-08" db="EMBL/GenBank/DDBJ databases">
        <title>A genome reference for cultivated species of the human gut microbiota.</title>
        <authorList>
            <person name="Zou Y."/>
            <person name="Xue W."/>
            <person name="Luo G."/>
        </authorList>
    </citation>
    <scope>NUCLEOTIDE SEQUENCE [LARGE SCALE GENOMIC DNA]</scope>
    <source>
        <strain evidence="1 2">AF27-12</strain>
    </source>
</reference>
<protein>
    <submittedName>
        <fullName evidence="1">Uncharacterized protein</fullName>
    </submittedName>
</protein>
<dbReference type="Proteomes" id="UP000286147">
    <property type="component" value="Unassembled WGS sequence"/>
</dbReference>
<proteinExistence type="predicted"/>